<dbReference type="InterPro" id="IPR053243">
    <property type="entry name" value="SJ_maturation_regulator"/>
</dbReference>
<organism evidence="11 12">
    <name type="scientific">Loa loa</name>
    <name type="common">Eye worm</name>
    <name type="synonym">Filaria loa</name>
    <dbReference type="NCBI Taxonomy" id="7209"/>
    <lineage>
        <taxon>Eukaryota</taxon>
        <taxon>Metazoa</taxon>
        <taxon>Ecdysozoa</taxon>
        <taxon>Nematoda</taxon>
        <taxon>Chromadorea</taxon>
        <taxon>Rhabditida</taxon>
        <taxon>Spirurina</taxon>
        <taxon>Spiruromorpha</taxon>
        <taxon>Filarioidea</taxon>
        <taxon>Onchocercidae</taxon>
        <taxon>Loa</taxon>
    </lineage>
</organism>
<sequence>MREVNPFAAVCNQRRPHITTVQQYYRSFRKDSEPYILGGTIWENQDLGKGLYTVIDDLNIVPGARLTLSPDTVLQFNNGLGMLVQGELVRAELHSSDEMIFAGRLEVYVNNQWGTICNRSWTKELALLACNQLGLIMDPEYHENWQIFPERGELPIVMDNIRCEENEYDITNCRHDGINHNIVASCESTNVVGLRCMEPRWSGVRYSFLANPPLITGQSSMEKWIIEKAGLFDFRLSKFSPALQIDWNCHTFHNLYIRDNFWNGIDIVYNDLTRKPAIRMSQFENNRRHGFKTRSQGITIQKVSLIGNGQSGFRYNPLITNDLQYDIITWLERREQPEMEANNVFIIPNTNIDKLMVYESHLNQRKFLVAKATSDCPLALLDPCIYEMSLFASGHEYGLNSRLAIQVINRVNWESDEDIHLIDSIGKKIWSVRNDLIHFPIISVSNTLQLKYTRTYGKPSVIILVLFLDAQEYLNRYVHVYQSQIINNQYAISSIHYSNWTIKNDHLLNRLANEKLWFQKVDFINNREAIIWIHSSQHTIFNNNTPIATVCLHIEI</sequence>
<evidence type="ECO:0000256" key="1">
    <source>
        <dbReference type="ARBA" id="ARBA00004167"/>
    </source>
</evidence>
<reference evidence="12" key="2">
    <citation type="submission" date="2016-11" db="UniProtKB">
        <authorList>
            <consortium name="WormBaseParasite"/>
        </authorList>
    </citation>
    <scope>IDENTIFICATION</scope>
</reference>
<dbReference type="eggNOG" id="ENOG502QT9G">
    <property type="taxonomic scope" value="Eukaryota"/>
</dbReference>
<evidence type="ECO:0000256" key="3">
    <source>
        <dbReference type="ARBA" id="ARBA00022729"/>
    </source>
</evidence>
<dbReference type="Proteomes" id="UP000095285">
    <property type="component" value="Unassembled WGS sequence"/>
</dbReference>
<comment type="subcellular location">
    <subcellularLocation>
        <location evidence="1">Membrane</location>
        <topology evidence="1">Single-pass membrane protein</topology>
    </subcellularLocation>
</comment>
<dbReference type="InterPro" id="IPR036772">
    <property type="entry name" value="SRCR-like_dom_sf"/>
</dbReference>
<dbReference type="PANTHER" id="PTHR47653:SF1">
    <property type="entry name" value="DELETED IN MALIGNANT BRAIN TUMORS 1 PROTEIN"/>
    <property type="match status" value="1"/>
</dbReference>
<evidence type="ECO:0000256" key="6">
    <source>
        <dbReference type="ARBA" id="ARBA00023136"/>
    </source>
</evidence>
<evidence type="ECO:0000256" key="8">
    <source>
        <dbReference type="ARBA" id="ARBA00023180"/>
    </source>
</evidence>
<evidence type="ECO:0000313" key="12">
    <source>
        <dbReference type="WBParaSite" id="EN70_10150"/>
    </source>
</evidence>
<dbReference type="Gene3D" id="3.10.250.10">
    <property type="entry name" value="SRCR-like domain"/>
    <property type="match status" value="1"/>
</dbReference>
<dbReference type="PROSITE" id="PS50287">
    <property type="entry name" value="SRCR_2"/>
    <property type="match status" value="1"/>
</dbReference>
<keyword evidence="4" id="KW-0677">Repeat</keyword>
<keyword evidence="2" id="KW-0812">Transmembrane</keyword>
<accession>A0A1I7V5N7</accession>
<keyword evidence="5" id="KW-1133">Transmembrane helix</keyword>
<keyword evidence="3" id="KW-0732">Signal</keyword>
<evidence type="ECO:0000259" key="10">
    <source>
        <dbReference type="PROSITE" id="PS50287"/>
    </source>
</evidence>
<evidence type="ECO:0000313" key="11">
    <source>
        <dbReference type="Proteomes" id="UP000095285"/>
    </source>
</evidence>
<dbReference type="InterPro" id="IPR001190">
    <property type="entry name" value="SRCR"/>
</dbReference>
<feature type="domain" description="SRCR" evidence="10">
    <location>
        <begin position="91"/>
        <end position="197"/>
    </location>
</feature>
<dbReference type="SUPFAM" id="SSF56487">
    <property type="entry name" value="SRCR-like"/>
    <property type="match status" value="1"/>
</dbReference>
<keyword evidence="7 9" id="KW-1015">Disulfide bond</keyword>
<evidence type="ECO:0000256" key="4">
    <source>
        <dbReference type="ARBA" id="ARBA00022737"/>
    </source>
</evidence>
<dbReference type="PANTHER" id="PTHR47653">
    <property type="entry name" value="PROTEIN BARK BEETLE"/>
    <property type="match status" value="1"/>
</dbReference>
<evidence type="ECO:0000256" key="7">
    <source>
        <dbReference type="ARBA" id="ARBA00023157"/>
    </source>
</evidence>
<evidence type="ECO:0000256" key="5">
    <source>
        <dbReference type="ARBA" id="ARBA00022989"/>
    </source>
</evidence>
<feature type="disulfide bond" evidence="9">
    <location>
        <begin position="163"/>
        <end position="173"/>
    </location>
</feature>
<proteinExistence type="predicted"/>
<evidence type="ECO:0000256" key="2">
    <source>
        <dbReference type="ARBA" id="ARBA00022692"/>
    </source>
</evidence>
<comment type="caution">
    <text evidence="9">Lacks conserved residue(s) required for the propagation of feature annotation.</text>
</comment>
<dbReference type="STRING" id="7209.A0A1I7V5N7"/>
<dbReference type="FunFam" id="3.10.250.10:FF:000016">
    <property type="entry name" value="Scavenger receptor cysteine-rich protein type 12"/>
    <property type="match status" value="1"/>
</dbReference>
<evidence type="ECO:0000256" key="9">
    <source>
        <dbReference type="PROSITE-ProRule" id="PRU00196"/>
    </source>
</evidence>
<name>A0A1I7V5N7_LOALO</name>
<dbReference type="AlphaFoldDB" id="A0A1I7V5N7"/>
<keyword evidence="6" id="KW-0472">Membrane</keyword>
<dbReference type="GO" id="GO:0016020">
    <property type="term" value="C:membrane"/>
    <property type="evidence" value="ECO:0007669"/>
    <property type="project" value="UniProtKB-SubCell"/>
</dbReference>
<protein>
    <submittedName>
        <fullName evidence="12">SRCR domain-containing protein</fullName>
    </submittedName>
</protein>
<dbReference type="Pfam" id="PF00530">
    <property type="entry name" value="SRCR"/>
    <property type="match status" value="1"/>
</dbReference>
<keyword evidence="8" id="KW-0325">Glycoprotein</keyword>
<keyword evidence="11" id="KW-1185">Reference proteome</keyword>
<dbReference type="WBParaSite" id="EN70_10150">
    <property type="protein sequence ID" value="EN70_10150"/>
    <property type="gene ID" value="EN70_10150"/>
</dbReference>
<reference evidence="11" key="1">
    <citation type="submission" date="2012-04" db="EMBL/GenBank/DDBJ databases">
        <title>The Genome Sequence of Loa loa.</title>
        <authorList>
            <consortium name="The Broad Institute Genome Sequencing Platform"/>
            <consortium name="Broad Institute Genome Sequencing Center for Infectious Disease"/>
            <person name="Nutman T.B."/>
            <person name="Fink D.L."/>
            <person name="Russ C."/>
            <person name="Young S."/>
            <person name="Zeng Q."/>
            <person name="Gargeya S."/>
            <person name="Alvarado L."/>
            <person name="Berlin A."/>
            <person name="Chapman S.B."/>
            <person name="Chen Z."/>
            <person name="Freedman E."/>
            <person name="Gellesch M."/>
            <person name="Goldberg J."/>
            <person name="Griggs A."/>
            <person name="Gujja S."/>
            <person name="Heilman E.R."/>
            <person name="Heiman D."/>
            <person name="Howarth C."/>
            <person name="Mehta T."/>
            <person name="Neiman D."/>
            <person name="Pearson M."/>
            <person name="Roberts A."/>
            <person name="Saif S."/>
            <person name="Shea T."/>
            <person name="Shenoy N."/>
            <person name="Sisk P."/>
            <person name="Stolte C."/>
            <person name="Sykes S."/>
            <person name="White J."/>
            <person name="Yandava C."/>
            <person name="Haas B."/>
            <person name="Henn M.R."/>
            <person name="Nusbaum C."/>
            <person name="Birren B."/>
        </authorList>
    </citation>
    <scope>NUCLEOTIDE SEQUENCE [LARGE SCALE GENOMIC DNA]</scope>
</reference>
<dbReference type="GO" id="GO:0045217">
    <property type="term" value="P:cell-cell junction maintenance"/>
    <property type="evidence" value="ECO:0007669"/>
    <property type="project" value="TreeGrafter"/>
</dbReference>
<dbReference type="SMART" id="SM00202">
    <property type="entry name" value="SR"/>
    <property type="match status" value="1"/>
</dbReference>